<dbReference type="EMBL" id="GGMS01002921">
    <property type="protein sequence ID" value="MBY72124.1"/>
    <property type="molecule type" value="Transcribed_RNA"/>
</dbReference>
<evidence type="ECO:0000313" key="1">
    <source>
        <dbReference type="EMBL" id="MBY72124.1"/>
    </source>
</evidence>
<reference evidence="1" key="1">
    <citation type="submission" date="2018-04" db="EMBL/GenBank/DDBJ databases">
        <title>Transcriptome assembly of Sipha flava.</title>
        <authorList>
            <person name="Scully E.D."/>
            <person name="Geib S.M."/>
            <person name="Palmer N.A."/>
            <person name="Koch K."/>
            <person name="Bradshaw J."/>
            <person name="Heng-Moss T."/>
            <person name="Sarath G."/>
        </authorList>
    </citation>
    <scope>NUCLEOTIDE SEQUENCE</scope>
</reference>
<proteinExistence type="predicted"/>
<protein>
    <submittedName>
        <fullName evidence="1">Uncharacterized protein</fullName>
    </submittedName>
</protein>
<name>A0A2S2Q336_9HEMI</name>
<gene>
    <name evidence="1" type="ORF">g.94870</name>
</gene>
<accession>A0A2S2Q336</accession>
<dbReference type="AlphaFoldDB" id="A0A2S2Q336"/>
<organism evidence="1">
    <name type="scientific">Sipha flava</name>
    <name type="common">yellow sugarcane aphid</name>
    <dbReference type="NCBI Taxonomy" id="143950"/>
    <lineage>
        <taxon>Eukaryota</taxon>
        <taxon>Metazoa</taxon>
        <taxon>Ecdysozoa</taxon>
        <taxon>Arthropoda</taxon>
        <taxon>Hexapoda</taxon>
        <taxon>Insecta</taxon>
        <taxon>Pterygota</taxon>
        <taxon>Neoptera</taxon>
        <taxon>Paraneoptera</taxon>
        <taxon>Hemiptera</taxon>
        <taxon>Sternorrhyncha</taxon>
        <taxon>Aphidomorpha</taxon>
        <taxon>Aphidoidea</taxon>
        <taxon>Aphididae</taxon>
        <taxon>Sipha</taxon>
    </lineage>
</organism>
<sequence length="99" mass="11268">MIEDPGSPAFARPACHGLPPASEYQTARKYCQPFDRMDPKELFQYLRRSDQHSAATRRHQNSTFHRFQNTEALNHVNLPGFDPSPGYRLVKSVPATVDP</sequence>